<evidence type="ECO:0000256" key="1">
    <source>
        <dbReference type="ARBA" id="ARBA00010830"/>
    </source>
</evidence>
<proteinExistence type="inferred from homology"/>
<dbReference type="InterPro" id="IPR007137">
    <property type="entry name" value="DUF348"/>
</dbReference>
<evidence type="ECO:0000256" key="2">
    <source>
        <dbReference type="ARBA" id="ARBA00022729"/>
    </source>
</evidence>
<evidence type="ECO:0000313" key="6">
    <source>
        <dbReference type="EMBL" id="GAA4282919.1"/>
    </source>
</evidence>
<keyword evidence="3" id="KW-0378">Hydrolase</keyword>
<sequence>MNSFLRNRKVQIAGQAVVITALVGGTSAFVAMNKPVNMTVDGQAEQVRTFGGTVGDVLEAQGLEIDERDLVQPGAGAPIERDMNIVVNTAKDLNLTVDGVALDEWTTANTVGQALADLGIEAEGAEVSLPLDEPLSEDGAELDVVTPKGVTVVADGKKHVVDSATATVSDVLAEAGVEVGGEDIVSVPVSAPVSDGQVVNVLRVKNETKTVEEKIEKKVTVKETASLDRGKTKIEQQGKDGKREVVYDIRVVDGDEVKKVKKSEKTVEEPVEEVVLKGTRVQEAPSRSDDRASDSNGSDSGSSSSGDSESSKKESGGSGGSDSSDKKSDGDSGAKDPAVANGATWDKLAQCESGGNWSINTGNGYYGGLQFSSQTWGAFGGHKYAPNAHQASRAQQIDIASKVQKQQGWGAWPACSSKLGLR</sequence>
<dbReference type="Pfam" id="PF07501">
    <property type="entry name" value="G5"/>
    <property type="match status" value="1"/>
</dbReference>
<dbReference type="SUPFAM" id="SSF53955">
    <property type="entry name" value="Lysozyme-like"/>
    <property type="match status" value="1"/>
</dbReference>
<dbReference type="InterPro" id="IPR051933">
    <property type="entry name" value="Resuscitation_pf_RpfB"/>
</dbReference>
<feature type="region of interest" description="Disordered" evidence="4">
    <location>
        <begin position="258"/>
        <end position="343"/>
    </location>
</feature>
<dbReference type="Pfam" id="PF03990">
    <property type="entry name" value="DUF348"/>
    <property type="match status" value="3"/>
</dbReference>
<dbReference type="InterPro" id="IPR023346">
    <property type="entry name" value="Lysozyme-like_dom_sf"/>
</dbReference>
<comment type="similarity">
    <text evidence="1">Belongs to the transglycosylase family. Rpf subfamily.</text>
</comment>
<dbReference type="PANTHER" id="PTHR39160:SF4">
    <property type="entry name" value="RESUSCITATION-PROMOTING FACTOR RPFB"/>
    <property type="match status" value="1"/>
</dbReference>
<dbReference type="InterPro" id="IPR010618">
    <property type="entry name" value="RPF"/>
</dbReference>
<dbReference type="Proteomes" id="UP001501586">
    <property type="component" value="Unassembled WGS sequence"/>
</dbReference>
<accession>A0ABP8EG73</accession>
<dbReference type="Gene3D" id="1.10.530.10">
    <property type="match status" value="1"/>
</dbReference>
<keyword evidence="7" id="KW-1185">Reference proteome</keyword>
<dbReference type="CDD" id="cd13925">
    <property type="entry name" value="RPF"/>
    <property type="match status" value="1"/>
</dbReference>
<comment type="caution">
    <text evidence="6">The sequence shown here is derived from an EMBL/GenBank/DDBJ whole genome shotgun (WGS) entry which is preliminary data.</text>
</comment>
<feature type="compositionally biased region" description="Basic and acidic residues" evidence="4">
    <location>
        <begin position="258"/>
        <end position="268"/>
    </location>
</feature>
<dbReference type="Pfam" id="PF06737">
    <property type="entry name" value="Transglycosylas"/>
    <property type="match status" value="1"/>
</dbReference>
<dbReference type="Gene3D" id="2.20.230.10">
    <property type="entry name" value="Resuscitation-promoting factor rpfb"/>
    <property type="match status" value="1"/>
</dbReference>
<feature type="domain" description="G5" evidence="5">
    <location>
        <begin position="201"/>
        <end position="281"/>
    </location>
</feature>
<dbReference type="EMBL" id="BAABAZ010000004">
    <property type="protein sequence ID" value="GAA4282919.1"/>
    <property type="molecule type" value="Genomic_DNA"/>
</dbReference>
<dbReference type="SMART" id="SM01208">
    <property type="entry name" value="G5"/>
    <property type="match status" value="1"/>
</dbReference>
<evidence type="ECO:0000256" key="4">
    <source>
        <dbReference type="SAM" id="MobiDB-lite"/>
    </source>
</evidence>
<reference evidence="7" key="1">
    <citation type="journal article" date="2019" name="Int. J. Syst. Evol. Microbiol.">
        <title>The Global Catalogue of Microorganisms (GCM) 10K type strain sequencing project: providing services to taxonomists for standard genome sequencing and annotation.</title>
        <authorList>
            <consortium name="The Broad Institute Genomics Platform"/>
            <consortium name="The Broad Institute Genome Sequencing Center for Infectious Disease"/>
            <person name="Wu L."/>
            <person name="Ma J."/>
        </authorList>
    </citation>
    <scope>NUCLEOTIDE SEQUENCE [LARGE SCALE GENOMIC DNA]</scope>
    <source>
        <strain evidence="7">JCM 17458</strain>
    </source>
</reference>
<dbReference type="PANTHER" id="PTHR39160">
    <property type="entry name" value="CELL WALL-BINDING PROTEIN YOCH"/>
    <property type="match status" value="1"/>
</dbReference>
<dbReference type="PROSITE" id="PS51109">
    <property type="entry name" value="G5"/>
    <property type="match status" value="1"/>
</dbReference>
<evidence type="ECO:0000259" key="5">
    <source>
        <dbReference type="PROSITE" id="PS51109"/>
    </source>
</evidence>
<gene>
    <name evidence="6" type="ORF">GCM10022261_04500</name>
</gene>
<dbReference type="InterPro" id="IPR011098">
    <property type="entry name" value="G5_dom"/>
</dbReference>
<feature type="compositionally biased region" description="Low complexity" evidence="4">
    <location>
        <begin position="294"/>
        <end position="308"/>
    </location>
</feature>
<name>A0ABP8EG73_9MICO</name>
<evidence type="ECO:0000256" key="3">
    <source>
        <dbReference type="ARBA" id="ARBA00022801"/>
    </source>
</evidence>
<dbReference type="RefSeq" id="WP_344717132.1">
    <property type="nucleotide sequence ID" value="NZ_BAABAZ010000004.1"/>
</dbReference>
<organism evidence="6 7">
    <name type="scientific">Brevibacterium daeguense</name>
    <dbReference type="NCBI Taxonomy" id="909936"/>
    <lineage>
        <taxon>Bacteria</taxon>
        <taxon>Bacillati</taxon>
        <taxon>Actinomycetota</taxon>
        <taxon>Actinomycetes</taxon>
        <taxon>Micrococcales</taxon>
        <taxon>Brevibacteriaceae</taxon>
        <taxon>Brevibacterium</taxon>
    </lineage>
</organism>
<keyword evidence="2" id="KW-0732">Signal</keyword>
<feature type="compositionally biased region" description="Basic and acidic residues" evidence="4">
    <location>
        <begin position="323"/>
        <end position="334"/>
    </location>
</feature>
<protein>
    <submittedName>
        <fullName evidence="6">Resuscitation-promoting factor</fullName>
    </submittedName>
</protein>
<evidence type="ECO:0000313" key="7">
    <source>
        <dbReference type="Proteomes" id="UP001501586"/>
    </source>
</evidence>